<dbReference type="GO" id="GO:0051959">
    <property type="term" value="F:dynein light intermediate chain binding"/>
    <property type="evidence" value="ECO:0007669"/>
    <property type="project" value="InterPro"/>
</dbReference>
<evidence type="ECO:0000259" key="1">
    <source>
        <dbReference type="Pfam" id="PF17852"/>
    </source>
</evidence>
<dbReference type="Gene3D" id="3.40.50.300">
    <property type="entry name" value="P-loop containing nucleotide triphosphate hydrolases"/>
    <property type="match status" value="1"/>
</dbReference>
<dbReference type="AlphaFoldDB" id="A0A1A8WQ16"/>
<evidence type="ECO:0000313" key="4">
    <source>
        <dbReference type="Proteomes" id="UP000078560"/>
    </source>
</evidence>
<dbReference type="Gene3D" id="1.10.472.130">
    <property type="match status" value="1"/>
</dbReference>
<dbReference type="GO" id="GO:0097729">
    <property type="term" value="C:9+2 motile cilium"/>
    <property type="evidence" value="ECO:0007669"/>
    <property type="project" value="TreeGrafter"/>
</dbReference>
<dbReference type="Pfam" id="PF17852">
    <property type="entry name" value="Dynein_AAA_lid"/>
    <property type="match status" value="1"/>
</dbReference>
<dbReference type="InterPro" id="IPR026983">
    <property type="entry name" value="DHC"/>
</dbReference>
<gene>
    <name evidence="3" type="ORF">POVCU2_0080990</name>
</gene>
<dbReference type="GO" id="GO:0008569">
    <property type="term" value="F:minus-end-directed microtubule motor activity"/>
    <property type="evidence" value="ECO:0007669"/>
    <property type="project" value="TreeGrafter"/>
</dbReference>
<dbReference type="InterPro" id="IPR027417">
    <property type="entry name" value="P-loop_NTPase"/>
</dbReference>
<evidence type="ECO:0000259" key="2">
    <source>
        <dbReference type="Pfam" id="PF17857"/>
    </source>
</evidence>
<dbReference type="GO" id="GO:0045505">
    <property type="term" value="F:dynein intermediate chain binding"/>
    <property type="evidence" value="ECO:0007669"/>
    <property type="project" value="InterPro"/>
</dbReference>
<feature type="domain" description="Dynein heavy chain AAA 5 extension" evidence="1">
    <location>
        <begin position="2"/>
        <end position="84"/>
    </location>
</feature>
<dbReference type="PANTHER" id="PTHR10676:SF392">
    <property type="entry name" value="DYNEIN HEAVY CHAIN-LIKE PROTEIN 2"/>
    <property type="match status" value="1"/>
</dbReference>
<dbReference type="InterPro" id="IPR041466">
    <property type="entry name" value="Dynein_AAA5_ext"/>
</dbReference>
<proteinExistence type="predicted"/>
<organism evidence="3 4">
    <name type="scientific">Plasmodium ovale curtisi</name>
    <dbReference type="NCBI Taxonomy" id="864141"/>
    <lineage>
        <taxon>Eukaryota</taxon>
        <taxon>Sar</taxon>
        <taxon>Alveolata</taxon>
        <taxon>Apicomplexa</taxon>
        <taxon>Aconoidasida</taxon>
        <taxon>Haemosporida</taxon>
        <taxon>Plasmodiidae</taxon>
        <taxon>Plasmodium</taxon>
        <taxon>Plasmodium (Plasmodium)</taxon>
    </lineage>
</organism>
<dbReference type="GO" id="GO:0005930">
    <property type="term" value="C:axoneme"/>
    <property type="evidence" value="ECO:0007669"/>
    <property type="project" value="TreeGrafter"/>
</dbReference>
<accession>A0A1A8WQ16</accession>
<dbReference type="InterPro" id="IPR041589">
    <property type="entry name" value="DNAH3_AAA_lid_1"/>
</dbReference>
<reference evidence="4" key="1">
    <citation type="submission" date="2016-05" db="EMBL/GenBank/DDBJ databases">
        <authorList>
            <person name="Naeem Raeece"/>
        </authorList>
    </citation>
    <scope>NUCLEOTIDE SEQUENCE [LARGE SCALE GENOMIC DNA]</scope>
</reference>
<dbReference type="Gene3D" id="1.20.920.30">
    <property type="match status" value="1"/>
</dbReference>
<dbReference type="PANTHER" id="PTHR10676">
    <property type="entry name" value="DYNEIN HEAVY CHAIN FAMILY PROTEIN"/>
    <property type="match status" value="1"/>
</dbReference>
<dbReference type="Proteomes" id="UP000078560">
    <property type="component" value="Unassembled WGS sequence"/>
</dbReference>
<dbReference type="EMBL" id="FLQU01001524">
    <property type="protein sequence ID" value="SBS93420.1"/>
    <property type="molecule type" value="Genomic_DNA"/>
</dbReference>
<dbReference type="Pfam" id="PF12775">
    <property type="entry name" value="AAA_7"/>
    <property type="match status" value="1"/>
</dbReference>
<feature type="non-terminal residue" evidence="3">
    <location>
        <position position="422"/>
    </location>
</feature>
<name>A0A1A8WQ16_PLAOA</name>
<dbReference type="SUPFAM" id="SSF52540">
    <property type="entry name" value="P-loop containing nucleoside triphosphate hydrolases"/>
    <property type="match status" value="1"/>
</dbReference>
<dbReference type="GO" id="GO:0060294">
    <property type="term" value="P:cilium movement involved in cell motility"/>
    <property type="evidence" value="ECO:0007669"/>
    <property type="project" value="TreeGrafter"/>
</dbReference>
<protein>
    <submittedName>
        <fullName evidence="3">Dynein heavy chain, putative</fullName>
    </submittedName>
</protein>
<dbReference type="GO" id="GO:0030286">
    <property type="term" value="C:dynein complex"/>
    <property type="evidence" value="ECO:0007669"/>
    <property type="project" value="InterPro"/>
</dbReference>
<sequence>MSHIQSLSSLLDILLKDNNFESVEHYFIYSVIWCFGGFLGEKDNINYKKCFDKYWKNNFKSIKVNRKISVFDFYVENNKFKEWDESEICNEIDDDYLLNNDIFVETVESCAYKYISKLFLKSDMPILFIGKTGVGKTLLCKKILSEEKDNFKTFYMIFNYYTTSKNVQALMQSCLEKKSGKQFSPPYQQKLIYFIDDINMPKCDDYNTQSAIELLCQYIDTNSWFDLDKLNLINILNTKLVSCMNYNRGNFTINPRLLRHFFILNINFPENNTVNNIFSVLLKGHFNNFKQDVADIVPSILKSTISLYYNIEKIFKRTATHFYYEFNLRDIHSIIKGLLTATPNTFQDCDKLLFLWLHECERVYSDKLNRDDKKIYKNIIIDIIKKMYNKYEINKFVNKYDNYKDKKYYDEKNSKSYYDNKD</sequence>
<evidence type="ECO:0000313" key="3">
    <source>
        <dbReference type="EMBL" id="SBS93420.1"/>
    </source>
</evidence>
<dbReference type="Pfam" id="PF17857">
    <property type="entry name" value="AAA_lid_1"/>
    <property type="match status" value="1"/>
</dbReference>
<feature type="domain" description="Dynein heavy chain 3 AAA+ lid" evidence="2">
    <location>
        <begin position="303"/>
        <end position="391"/>
    </location>
</feature>